<organism evidence="1 2">
    <name type="scientific">Prunus armeniaca</name>
    <name type="common">Apricot</name>
    <name type="synonym">Armeniaca vulgaris</name>
    <dbReference type="NCBI Taxonomy" id="36596"/>
    <lineage>
        <taxon>Eukaryota</taxon>
        <taxon>Viridiplantae</taxon>
        <taxon>Streptophyta</taxon>
        <taxon>Embryophyta</taxon>
        <taxon>Tracheophyta</taxon>
        <taxon>Spermatophyta</taxon>
        <taxon>Magnoliopsida</taxon>
        <taxon>eudicotyledons</taxon>
        <taxon>Gunneridae</taxon>
        <taxon>Pentapetalae</taxon>
        <taxon>rosids</taxon>
        <taxon>fabids</taxon>
        <taxon>Rosales</taxon>
        <taxon>Rosaceae</taxon>
        <taxon>Amygdaloideae</taxon>
        <taxon>Amygdaleae</taxon>
        <taxon>Prunus</taxon>
    </lineage>
</organism>
<evidence type="ECO:0000313" key="1">
    <source>
        <dbReference type="EMBL" id="CAB4286613.1"/>
    </source>
</evidence>
<dbReference type="Gene3D" id="3.60.10.10">
    <property type="entry name" value="Endonuclease/exonuclease/phosphatase"/>
    <property type="match status" value="1"/>
</dbReference>
<protein>
    <recommendedName>
        <fullName evidence="3">Endonuclease/exonuclease/phosphatase domain-containing protein</fullName>
    </recommendedName>
</protein>
<sequence length="121" mass="13360">MILIWNVRGVGDKSLPRILKNIIQLNHVEVLAVLEPRISGDKAMRVVNGLGFTNHHIVDANGFSGGIWLLWNCSNIHLNIVACSSQSITAMITQGSSSWILTVVYAHPCPGIRRSLWNYLG</sequence>
<dbReference type="PANTHER" id="PTHR35218">
    <property type="entry name" value="RNASE H DOMAIN-CONTAINING PROTEIN"/>
    <property type="match status" value="1"/>
</dbReference>
<dbReference type="PANTHER" id="PTHR35218:SF9">
    <property type="entry name" value="ENDONUCLEASE_EXONUCLEASE_PHOSPHATASE DOMAIN-CONTAINING PROTEIN"/>
    <property type="match status" value="1"/>
</dbReference>
<proteinExistence type="predicted"/>
<accession>A0A6J5VEN2</accession>
<name>A0A6J5VEN2_PRUAR</name>
<gene>
    <name evidence="1" type="ORF">CURHAP_LOCUS44132</name>
</gene>
<dbReference type="EMBL" id="CAEKDK010000007">
    <property type="protein sequence ID" value="CAB4286613.1"/>
    <property type="molecule type" value="Genomic_DNA"/>
</dbReference>
<dbReference type="InterPro" id="IPR036691">
    <property type="entry name" value="Endo/exonu/phosph_ase_sf"/>
</dbReference>
<dbReference type="SUPFAM" id="SSF56219">
    <property type="entry name" value="DNase I-like"/>
    <property type="match status" value="1"/>
</dbReference>
<evidence type="ECO:0008006" key="3">
    <source>
        <dbReference type="Google" id="ProtNLM"/>
    </source>
</evidence>
<reference evidence="1 2" key="1">
    <citation type="submission" date="2020-05" db="EMBL/GenBank/DDBJ databases">
        <authorList>
            <person name="Campoy J."/>
            <person name="Schneeberger K."/>
            <person name="Spophaly S."/>
        </authorList>
    </citation>
    <scope>NUCLEOTIDE SEQUENCE [LARGE SCALE GENOMIC DNA]</scope>
    <source>
        <strain evidence="1">PruArmRojPasFocal</strain>
    </source>
</reference>
<dbReference type="Proteomes" id="UP000507222">
    <property type="component" value="Unassembled WGS sequence"/>
</dbReference>
<evidence type="ECO:0000313" key="2">
    <source>
        <dbReference type="Proteomes" id="UP000507222"/>
    </source>
</evidence>
<dbReference type="AlphaFoldDB" id="A0A6J5VEN2"/>